<dbReference type="PROSITE" id="PS50009">
    <property type="entry name" value="RASGEF_CAT"/>
    <property type="match status" value="1"/>
</dbReference>
<gene>
    <name evidence="3" type="ORF">SARC_17160</name>
</gene>
<keyword evidence="4" id="KW-1185">Reference proteome</keyword>
<dbReference type="GO" id="GO:0007264">
    <property type="term" value="P:small GTPase-mediated signal transduction"/>
    <property type="evidence" value="ECO:0007669"/>
    <property type="project" value="InterPro"/>
</dbReference>
<keyword evidence="1" id="KW-0344">Guanine-nucleotide releasing factor</keyword>
<dbReference type="RefSeq" id="XP_014144217.1">
    <property type="nucleotide sequence ID" value="XM_014288742.1"/>
</dbReference>
<dbReference type="Pfam" id="PF00617">
    <property type="entry name" value="RasGEF"/>
    <property type="match status" value="1"/>
</dbReference>
<dbReference type="InterPro" id="IPR023578">
    <property type="entry name" value="Ras_GEF_dom_sf"/>
</dbReference>
<feature type="domain" description="Ras-GEF" evidence="2">
    <location>
        <begin position="7"/>
        <end position="66"/>
    </location>
</feature>
<protein>
    <recommendedName>
        <fullName evidence="2">Ras-GEF domain-containing protein</fullName>
    </recommendedName>
</protein>
<dbReference type="SUPFAM" id="SSF48366">
    <property type="entry name" value="Ras GEF"/>
    <property type="match status" value="1"/>
</dbReference>
<reference evidence="3 4" key="1">
    <citation type="submission" date="2011-02" db="EMBL/GenBank/DDBJ databases">
        <title>The Genome Sequence of Sphaeroforma arctica JP610.</title>
        <authorList>
            <consortium name="The Broad Institute Genome Sequencing Platform"/>
            <person name="Russ C."/>
            <person name="Cuomo C."/>
            <person name="Young S.K."/>
            <person name="Zeng Q."/>
            <person name="Gargeya S."/>
            <person name="Alvarado L."/>
            <person name="Berlin A."/>
            <person name="Chapman S.B."/>
            <person name="Chen Z."/>
            <person name="Freedman E."/>
            <person name="Gellesch M."/>
            <person name="Goldberg J."/>
            <person name="Griggs A."/>
            <person name="Gujja S."/>
            <person name="Heilman E."/>
            <person name="Heiman D."/>
            <person name="Howarth C."/>
            <person name="Mehta T."/>
            <person name="Neiman D."/>
            <person name="Pearson M."/>
            <person name="Roberts A."/>
            <person name="Saif S."/>
            <person name="Shea T."/>
            <person name="Shenoy N."/>
            <person name="Sisk P."/>
            <person name="Stolte C."/>
            <person name="Sykes S."/>
            <person name="White J."/>
            <person name="Yandava C."/>
            <person name="Burger G."/>
            <person name="Gray M.W."/>
            <person name="Holland P.W.H."/>
            <person name="King N."/>
            <person name="Lang F.B.F."/>
            <person name="Roger A.J."/>
            <person name="Ruiz-Trillo I."/>
            <person name="Haas B."/>
            <person name="Nusbaum C."/>
            <person name="Birren B."/>
        </authorList>
    </citation>
    <scope>NUCLEOTIDE SEQUENCE [LARGE SCALE GENOMIC DNA]</scope>
    <source>
        <strain evidence="3 4">JP610</strain>
    </source>
</reference>
<evidence type="ECO:0000256" key="1">
    <source>
        <dbReference type="PROSITE-ProRule" id="PRU00168"/>
    </source>
</evidence>
<evidence type="ECO:0000313" key="3">
    <source>
        <dbReference type="EMBL" id="KNC70315.1"/>
    </source>
</evidence>
<organism evidence="3 4">
    <name type="scientific">Sphaeroforma arctica JP610</name>
    <dbReference type="NCBI Taxonomy" id="667725"/>
    <lineage>
        <taxon>Eukaryota</taxon>
        <taxon>Ichthyosporea</taxon>
        <taxon>Ichthyophonida</taxon>
        <taxon>Sphaeroforma</taxon>
    </lineage>
</organism>
<dbReference type="AlphaFoldDB" id="A0A0L0F0R9"/>
<proteinExistence type="predicted"/>
<dbReference type="GeneID" id="25917664"/>
<feature type="non-terminal residue" evidence="3">
    <location>
        <position position="66"/>
    </location>
</feature>
<dbReference type="InterPro" id="IPR001895">
    <property type="entry name" value="RASGEF_cat_dom"/>
</dbReference>
<sequence>MTFYKFDAREVANALTLREASLFQKIIPQSLVIDIWTKGDEKNLVCRPLFEHTAWFNSISAWVATE</sequence>
<dbReference type="Proteomes" id="UP000054560">
    <property type="component" value="Unassembled WGS sequence"/>
</dbReference>
<dbReference type="Gene3D" id="1.10.840.10">
    <property type="entry name" value="Ras guanine-nucleotide exchange factors catalytic domain"/>
    <property type="match status" value="1"/>
</dbReference>
<dbReference type="GO" id="GO:0005085">
    <property type="term" value="F:guanyl-nucleotide exchange factor activity"/>
    <property type="evidence" value="ECO:0007669"/>
    <property type="project" value="UniProtKB-KW"/>
</dbReference>
<accession>A0A0L0F0R9</accession>
<dbReference type="EMBL" id="KQ251501">
    <property type="protein sequence ID" value="KNC70315.1"/>
    <property type="molecule type" value="Genomic_DNA"/>
</dbReference>
<name>A0A0L0F0R9_9EUKA</name>
<evidence type="ECO:0000259" key="2">
    <source>
        <dbReference type="PROSITE" id="PS50009"/>
    </source>
</evidence>
<evidence type="ECO:0000313" key="4">
    <source>
        <dbReference type="Proteomes" id="UP000054560"/>
    </source>
</evidence>
<dbReference type="InterPro" id="IPR036964">
    <property type="entry name" value="RASGEF_cat_dom_sf"/>
</dbReference>